<dbReference type="AlphaFoldDB" id="A0A0A8L651"/>
<dbReference type="EMBL" id="CCBQ010000027">
    <property type="protein sequence ID" value="CDO93705.1"/>
    <property type="molecule type" value="Genomic_DNA"/>
</dbReference>
<name>A0A0A8L651_9SACH</name>
<dbReference type="OrthoDB" id="4046837at2759"/>
<keyword evidence="2" id="KW-1185">Reference proteome</keyword>
<protein>
    <submittedName>
        <fullName evidence="1">WGS project CCBQ000000000 data, contig 00102</fullName>
    </submittedName>
</protein>
<proteinExistence type="predicted"/>
<reference evidence="1 2" key="1">
    <citation type="submission" date="2014-03" db="EMBL/GenBank/DDBJ databases">
        <title>The genome of Kluyveromyces dobzhanskii.</title>
        <authorList>
            <person name="Nystedt B."/>
            <person name="Astrom S."/>
        </authorList>
    </citation>
    <scope>NUCLEOTIDE SEQUENCE [LARGE SCALE GENOMIC DNA]</scope>
    <source>
        <strain evidence="1 2">CBS 2104</strain>
    </source>
</reference>
<accession>A0A0A8L651</accession>
<dbReference type="Proteomes" id="UP000031516">
    <property type="component" value="Unassembled WGS sequence"/>
</dbReference>
<evidence type="ECO:0000313" key="1">
    <source>
        <dbReference type="EMBL" id="CDO93705.1"/>
    </source>
</evidence>
<sequence length="515" mass="59351">MANVLRRHFHSSIPVLEKLLKKPWAESLQRVLALESVPESFRNREQLRSLEPYGLSDSFKDLMQNADLSTNQRVQIHNKLIEELTQFDFAVAAMHLKELQHISGSLSLPAFIQVLENNPGRVKSTWEYFKENFDTVKTSDDALVSVLNRLVNFDPIDVRDGKKVMTVTDVARSVHILSLVKDKSKISVELWTKLVNNIILSHTSAVLPQIFEVMPSSHNISELPEDLTQLQVYGLHTHRDLNNLFEADQDKFMRLFSIVGTHNEIPVTEQETQAYEAFVKEFNYVAESLKFPSKDLMTINIPTEMIFEEIVTFIKKTEIDKSHLAYAKMLLRYLGMHKGDTKRALEFYHEYIMAHPSHSEELMYEVFLSFAYQSFVHSNDKFLKVAETLIPSDSYDDHQLNVLRCLVLVNSKFNPDRSLDLFNKNIQILSKEKNPITNTSDAALLCEDLILAFLRNKDRDFSHVIFEGAAREKIIDGPTAVKRVKNILTLYGESIEEENCTEIMDKEIERVLKSL</sequence>
<gene>
    <name evidence="1" type="ORF">KLDO_g1996</name>
</gene>
<organism evidence="1 2">
    <name type="scientific">Kluyveromyces dobzhanskii CBS 2104</name>
    <dbReference type="NCBI Taxonomy" id="1427455"/>
    <lineage>
        <taxon>Eukaryota</taxon>
        <taxon>Fungi</taxon>
        <taxon>Dikarya</taxon>
        <taxon>Ascomycota</taxon>
        <taxon>Saccharomycotina</taxon>
        <taxon>Saccharomycetes</taxon>
        <taxon>Saccharomycetales</taxon>
        <taxon>Saccharomycetaceae</taxon>
        <taxon>Kluyveromyces</taxon>
    </lineage>
</organism>
<evidence type="ECO:0000313" key="2">
    <source>
        <dbReference type="Proteomes" id="UP000031516"/>
    </source>
</evidence>
<comment type="caution">
    <text evidence="1">The sequence shown here is derived from an EMBL/GenBank/DDBJ whole genome shotgun (WGS) entry which is preliminary data.</text>
</comment>